<dbReference type="InterPro" id="IPR057230">
    <property type="entry name" value="DUF7908"/>
</dbReference>
<feature type="compositionally biased region" description="Low complexity" evidence="1">
    <location>
        <begin position="260"/>
        <end position="283"/>
    </location>
</feature>
<keyword evidence="5" id="KW-1185">Reference proteome</keyword>
<dbReference type="KEGG" id="fpu:FPSE_06800"/>
<evidence type="ECO:0000313" key="5">
    <source>
        <dbReference type="Proteomes" id="UP000007978"/>
    </source>
</evidence>
<comment type="caution">
    <text evidence="4">The sequence shown here is derived from an EMBL/GenBank/DDBJ whole genome shotgun (WGS) entry which is preliminary data.</text>
</comment>
<feature type="signal peptide" evidence="2">
    <location>
        <begin position="1"/>
        <end position="19"/>
    </location>
</feature>
<dbReference type="AlphaFoldDB" id="K3VFM7"/>
<keyword evidence="2" id="KW-0732">Signal</keyword>
<dbReference type="RefSeq" id="XP_009258193.1">
    <property type="nucleotide sequence ID" value="XM_009259918.1"/>
</dbReference>
<feature type="region of interest" description="Disordered" evidence="1">
    <location>
        <begin position="228"/>
        <end position="336"/>
    </location>
</feature>
<feature type="compositionally biased region" description="Basic and acidic residues" evidence="1">
    <location>
        <begin position="417"/>
        <end position="427"/>
    </location>
</feature>
<accession>K3VFM7</accession>
<dbReference type="HOGENOM" id="CLU_642571_0_0_1"/>
<name>K3VFM7_FUSPC</name>
<evidence type="ECO:0000256" key="1">
    <source>
        <dbReference type="SAM" id="MobiDB-lite"/>
    </source>
</evidence>
<feature type="region of interest" description="Disordered" evidence="1">
    <location>
        <begin position="35"/>
        <end position="56"/>
    </location>
</feature>
<protein>
    <recommendedName>
        <fullName evidence="3">DUF7908 domain-containing protein</fullName>
    </recommendedName>
</protein>
<feature type="compositionally biased region" description="Polar residues" evidence="1">
    <location>
        <begin position="246"/>
        <end position="259"/>
    </location>
</feature>
<dbReference type="GeneID" id="20365418"/>
<dbReference type="Pfam" id="PF25485">
    <property type="entry name" value="DUF7908"/>
    <property type="match status" value="1"/>
</dbReference>
<dbReference type="eggNOG" id="ENOG502RS7C">
    <property type="taxonomic scope" value="Eukaryota"/>
</dbReference>
<feature type="compositionally biased region" description="Low complexity" evidence="1">
    <location>
        <begin position="292"/>
        <end position="336"/>
    </location>
</feature>
<evidence type="ECO:0000256" key="2">
    <source>
        <dbReference type="SAM" id="SignalP"/>
    </source>
</evidence>
<gene>
    <name evidence="4" type="ORF">FPSE_06800</name>
</gene>
<feature type="chain" id="PRO_5003869858" description="DUF7908 domain-containing protein" evidence="2">
    <location>
        <begin position="20"/>
        <end position="427"/>
    </location>
</feature>
<dbReference type="EMBL" id="AFNW01000185">
    <property type="protein sequence ID" value="EKJ73012.1"/>
    <property type="molecule type" value="Genomic_DNA"/>
</dbReference>
<evidence type="ECO:0000259" key="3">
    <source>
        <dbReference type="Pfam" id="PF25485"/>
    </source>
</evidence>
<dbReference type="Proteomes" id="UP000007978">
    <property type="component" value="Chromosome 4"/>
</dbReference>
<feature type="compositionally biased region" description="Low complexity" evidence="1">
    <location>
        <begin position="228"/>
        <end position="244"/>
    </location>
</feature>
<organism evidence="4 5">
    <name type="scientific">Fusarium pseudograminearum (strain CS3096)</name>
    <name type="common">Wheat and barley crown-rot fungus</name>
    <dbReference type="NCBI Taxonomy" id="1028729"/>
    <lineage>
        <taxon>Eukaryota</taxon>
        <taxon>Fungi</taxon>
        <taxon>Dikarya</taxon>
        <taxon>Ascomycota</taxon>
        <taxon>Pezizomycotina</taxon>
        <taxon>Sordariomycetes</taxon>
        <taxon>Hypocreomycetidae</taxon>
        <taxon>Hypocreales</taxon>
        <taxon>Nectriaceae</taxon>
        <taxon>Fusarium</taxon>
    </lineage>
</organism>
<feature type="compositionally biased region" description="Low complexity" evidence="1">
    <location>
        <begin position="35"/>
        <end position="49"/>
    </location>
</feature>
<sequence length="427" mass="44928">MTRFAYILQLLGSASIASAVGNTPERDSIILSESTISSRRSSDAPESSALGVTFSLPTDATPNSRGIIEPTGRLAILQIVTPRNKRCSINRGQTTNGFVGIDNPASCAFATTFNLAEGQLFQDGVPVYYSGESYKELAGQELAAPEDPTSRAITKFFEDVGRLVFRNSGLPSGSAGFCQTPDGVVYLTFTSGPSGYKTVNLLVYDVSQCQNGQLVGDDDLTSTISETVTRETTTSSQTNPTITSGIKETTATEVTPSSGTTNSEEATVVSSETTEQSVSLSSTMSYISQSKTTTAETTTAGETTTAEPTAPDTTTAETTTAEPTTTEITTSAAPTPTTPATGCSALGNLVTVEKALHCSHCNLTYSGSTRPLEVGIAFVLMVEEGTISLISGGVIEPRDSVTARTQGYPKTIQKPQRSLEEQQRLED</sequence>
<evidence type="ECO:0000313" key="4">
    <source>
        <dbReference type="EMBL" id="EKJ73012.1"/>
    </source>
</evidence>
<proteinExistence type="predicted"/>
<feature type="domain" description="DUF7908" evidence="3">
    <location>
        <begin position="72"/>
        <end position="206"/>
    </location>
</feature>
<feature type="region of interest" description="Disordered" evidence="1">
    <location>
        <begin position="401"/>
        <end position="427"/>
    </location>
</feature>
<reference evidence="4 5" key="1">
    <citation type="journal article" date="2012" name="PLoS Pathog.">
        <title>Comparative pathogenomics reveals horizontally acquired novel virulence genes in fungi infecting cereal hosts.</title>
        <authorList>
            <person name="Gardiner D.M."/>
            <person name="McDonald M.C."/>
            <person name="Covarelli L."/>
            <person name="Solomon P.S."/>
            <person name="Rusu A.G."/>
            <person name="Marshall M."/>
            <person name="Kazan K."/>
            <person name="Chakraborty S."/>
            <person name="McDonald B.A."/>
            <person name="Manners J.M."/>
        </authorList>
    </citation>
    <scope>NUCLEOTIDE SEQUENCE [LARGE SCALE GENOMIC DNA]</scope>
    <source>
        <strain evidence="4 5">CS3096</strain>
    </source>
</reference>
<dbReference type="OrthoDB" id="3563678at2759"/>